<evidence type="ECO:0008006" key="3">
    <source>
        <dbReference type="Google" id="ProtNLM"/>
    </source>
</evidence>
<dbReference type="SUPFAM" id="SSF51658">
    <property type="entry name" value="Xylose isomerase-like"/>
    <property type="match status" value="1"/>
</dbReference>
<sequence>MRRIGFSTGALAKSDFREGIRLQLSIANAIELSALREDELDPLVSALPRLELRSFDYVSFHAPSNLSNWSEADLVSRLRTLPNNISTIVVHPNIIQDFQIWRTLGDRLSIENMDQRYEVGRTSKELEIYFENLPEARFCFDIGHARQIDPTMSIAKQLLRDYEGRLSEIHISEVDAESHHCMISSITCKAFQRILADVDQGIPAIIESVVVPSDITEEFQMVQFSFCEPSCDKVKPGSSSVPM</sequence>
<organism evidence="1 2">
    <name type="scientific">Blastopirellula marina</name>
    <dbReference type="NCBI Taxonomy" id="124"/>
    <lineage>
        <taxon>Bacteria</taxon>
        <taxon>Pseudomonadati</taxon>
        <taxon>Planctomycetota</taxon>
        <taxon>Planctomycetia</taxon>
        <taxon>Pirellulales</taxon>
        <taxon>Pirellulaceae</taxon>
        <taxon>Blastopirellula</taxon>
    </lineage>
</organism>
<reference evidence="1 2" key="1">
    <citation type="submission" date="2018-02" db="EMBL/GenBank/DDBJ databases">
        <title>Comparative genomes isolates from brazilian mangrove.</title>
        <authorList>
            <person name="Araujo J.E."/>
            <person name="Taketani R.G."/>
            <person name="Silva M.C.P."/>
            <person name="Loureco M.V."/>
            <person name="Andreote F.D."/>
        </authorList>
    </citation>
    <scope>NUCLEOTIDE SEQUENCE [LARGE SCALE GENOMIC DNA]</scope>
    <source>
        <strain evidence="1 2">NAP PRIS-MGV</strain>
    </source>
</reference>
<gene>
    <name evidence="1" type="ORF">C5Y98_11495</name>
</gene>
<evidence type="ECO:0000313" key="2">
    <source>
        <dbReference type="Proteomes" id="UP000239388"/>
    </source>
</evidence>
<dbReference type="RefSeq" id="WP_105354319.1">
    <property type="nucleotide sequence ID" value="NZ_PUIB01000012.1"/>
</dbReference>
<comment type="caution">
    <text evidence="1">The sequence shown here is derived from an EMBL/GenBank/DDBJ whole genome shotgun (WGS) entry which is preliminary data.</text>
</comment>
<dbReference type="Gene3D" id="3.20.20.150">
    <property type="entry name" value="Divalent-metal-dependent TIM barrel enzymes"/>
    <property type="match status" value="1"/>
</dbReference>
<dbReference type="AlphaFoldDB" id="A0A2S8FWS8"/>
<dbReference type="Proteomes" id="UP000239388">
    <property type="component" value="Unassembled WGS sequence"/>
</dbReference>
<dbReference type="EMBL" id="PUIB01000012">
    <property type="protein sequence ID" value="PQO36613.1"/>
    <property type="molecule type" value="Genomic_DNA"/>
</dbReference>
<dbReference type="InterPro" id="IPR036237">
    <property type="entry name" value="Xyl_isomerase-like_sf"/>
</dbReference>
<evidence type="ECO:0000313" key="1">
    <source>
        <dbReference type="EMBL" id="PQO36613.1"/>
    </source>
</evidence>
<dbReference type="OrthoDB" id="279596at2"/>
<protein>
    <recommendedName>
        <fullName evidence="3">Xylose isomerase-like TIM barrel domain-containing protein</fullName>
    </recommendedName>
</protein>
<name>A0A2S8FWS8_9BACT</name>
<accession>A0A2S8FWS8</accession>
<proteinExistence type="predicted"/>